<dbReference type="AlphaFoldDB" id="A0A504YXS3"/>
<evidence type="ECO:0000313" key="2">
    <source>
        <dbReference type="EMBL" id="TPP64811.1"/>
    </source>
</evidence>
<evidence type="ECO:0000313" key="3">
    <source>
        <dbReference type="Proteomes" id="UP000316759"/>
    </source>
</evidence>
<feature type="compositionally biased region" description="Polar residues" evidence="1">
    <location>
        <begin position="61"/>
        <end position="84"/>
    </location>
</feature>
<sequence>MASANPMAGSPQPVEYICDTRGLLQAARSVIRYTPLDVFESGEPPSIVEAGLLVVGHCRTSVQTGNPSRSKHTQSLEPQPSTVISIAPPPSNSRPPRPKALARRAQYAHLQSLFAQRKMDSVREVFSDRWLSAHSNDSFRSPDFIWSRSDKLSLPPLSGSCPRRQLSHSPSSILHPITISEHQDALTDMTGSVHGTDRVTPEALLDYPPSAFTAHITVSLPSPKYHAA</sequence>
<proteinExistence type="predicted"/>
<name>A0A504YXS3_FASGI</name>
<accession>A0A504YXS3</accession>
<dbReference type="Proteomes" id="UP000316759">
    <property type="component" value="Unassembled WGS sequence"/>
</dbReference>
<comment type="caution">
    <text evidence="2">The sequence shown here is derived from an EMBL/GenBank/DDBJ whole genome shotgun (WGS) entry which is preliminary data.</text>
</comment>
<evidence type="ECO:0000256" key="1">
    <source>
        <dbReference type="SAM" id="MobiDB-lite"/>
    </source>
</evidence>
<keyword evidence="3" id="KW-1185">Reference proteome</keyword>
<feature type="region of interest" description="Disordered" evidence="1">
    <location>
        <begin position="61"/>
        <end position="100"/>
    </location>
</feature>
<reference evidence="2 3" key="1">
    <citation type="submission" date="2019-04" db="EMBL/GenBank/DDBJ databases">
        <title>Annotation for the trematode Fasciola gigantica.</title>
        <authorList>
            <person name="Choi Y.-J."/>
        </authorList>
    </citation>
    <scope>NUCLEOTIDE SEQUENCE [LARGE SCALE GENOMIC DNA]</scope>
    <source>
        <strain evidence="2">Uganda_cow_1</strain>
    </source>
</reference>
<organism evidence="2 3">
    <name type="scientific">Fasciola gigantica</name>
    <name type="common">Giant liver fluke</name>
    <dbReference type="NCBI Taxonomy" id="46835"/>
    <lineage>
        <taxon>Eukaryota</taxon>
        <taxon>Metazoa</taxon>
        <taxon>Spiralia</taxon>
        <taxon>Lophotrochozoa</taxon>
        <taxon>Platyhelminthes</taxon>
        <taxon>Trematoda</taxon>
        <taxon>Digenea</taxon>
        <taxon>Plagiorchiida</taxon>
        <taxon>Echinostomata</taxon>
        <taxon>Echinostomatoidea</taxon>
        <taxon>Fasciolidae</taxon>
        <taxon>Fasciola</taxon>
    </lineage>
</organism>
<protein>
    <submittedName>
        <fullName evidence="2">Uncharacterized protein</fullName>
    </submittedName>
</protein>
<dbReference type="EMBL" id="SUNJ01003992">
    <property type="protein sequence ID" value="TPP64811.1"/>
    <property type="molecule type" value="Genomic_DNA"/>
</dbReference>
<gene>
    <name evidence="2" type="ORF">FGIG_09698</name>
</gene>